<comment type="caution">
    <text evidence="3">The sequence shown here is derived from an EMBL/GenBank/DDBJ whole genome shotgun (WGS) entry which is preliminary data.</text>
</comment>
<keyword evidence="4" id="KW-1185">Reference proteome</keyword>
<dbReference type="Gene3D" id="1.10.10.10">
    <property type="entry name" value="Winged helix-like DNA-binding domain superfamily/Winged helix DNA-binding domain"/>
    <property type="match status" value="1"/>
</dbReference>
<dbReference type="PROSITE" id="PS50995">
    <property type="entry name" value="HTH_MARR_2"/>
    <property type="match status" value="1"/>
</dbReference>
<protein>
    <submittedName>
        <fullName evidence="3">DNA-binding MarR family transcriptional regulator</fullName>
    </submittedName>
</protein>
<keyword evidence="3" id="KW-0238">DNA-binding</keyword>
<dbReference type="GO" id="GO:0003700">
    <property type="term" value="F:DNA-binding transcription factor activity"/>
    <property type="evidence" value="ECO:0007669"/>
    <property type="project" value="InterPro"/>
</dbReference>
<organism evidence="3 4">
    <name type="scientific">Pigmentiphaga kullae</name>
    <dbReference type="NCBI Taxonomy" id="151784"/>
    <lineage>
        <taxon>Bacteria</taxon>
        <taxon>Pseudomonadati</taxon>
        <taxon>Pseudomonadota</taxon>
        <taxon>Betaproteobacteria</taxon>
        <taxon>Burkholderiales</taxon>
        <taxon>Alcaligenaceae</taxon>
        <taxon>Pigmentiphaga</taxon>
    </lineage>
</organism>
<dbReference type="OrthoDB" id="8684135at2"/>
<dbReference type="InterPro" id="IPR039422">
    <property type="entry name" value="MarR/SlyA-like"/>
</dbReference>
<dbReference type="InterPro" id="IPR000835">
    <property type="entry name" value="HTH_MarR-typ"/>
</dbReference>
<dbReference type="InterPro" id="IPR036390">
    <property type="entry name" value="WH_DNA-bd_sf"/>
</dbReference>
<dbReference type="GO" id="GO:0003677">
    <property type="term" value="F:DNA binding"/>
    <property type="evidence" value="ECO:0007669"/>
    <property type="project" value="UniProtKB-KW"/>
</dbReference>
<dbReference type="Pfam" id="PF01047">
    <property type="entry name" value="MarR"/>
    <property type="match status" value="1"/>
</dbReference>
<reference evidence="3 4" key="1">
    <citation type="submission" date="2019-02" db="EMBL/GenBank/DDBJ databases">
        <title>Genomic Encyclopedia of Type Strains, Phase IV (KMG-IV): sequencing the most valuable type-strain genomes for metagenomic binning, comparative biology and taxonomic classification.</title>
        <authorList>
            <person name="Goeker M."/>
        </authorList>
    </citation>
    <scope>NUCLEOTIDE SEQUENCE [LARGE SCALE GENOMIC DNA]</scope>
    <source>
        <strain evidence="3 4">K24</strain>
    </source>
</reference>
<dbReference type="SMART" id="SM00347">
    <property type="entry name" value="HTH_MARR"/>
    <property type="match status" value="1"/>
</dbReference>
<evidence type="ECO:0000259" key="2">
    <source>
        <dbReference type="PROSITE" id="PS50995"/>
    </source>
</evidence>
<gene>
    <name evidence="3" type="ORF">EV675_2308</name>
</gene>
<feature type="domain" description="HTH marR-type" evidence="2">
    <location>
        <begin position="22"/>
        <end position="155"/>
    </location>
</feature>
<accession>A0A4Q7NMR1</accession>
<dbReference type="AlphaFoldDB" id="A0A4Q7NMR1"/>
<dbReference type="PANTHER" id="PTHR33164">
    <property type="entry name" value="TRANSCRIPTIONAL REGULATOR, MARR FAMILY"/>
    <property type="match status" value="1"/>
</dbReference>
<proteinExistence type="predicted"/>
<feature type="region of interest" description="Disordered" evidence="1">
    <location>
        <begin position="1"/>
        <end position="20"/>
    </location>
</feature>
<dbReference type="RefSeq" id="WP_130357376.1">
    <property type="nucleotide sequence ID" value="NZ_SGXC01000001.1"/>
</dbReference>
<dbReference type="EMBL" id="SGXC01000001">
    <property type="protein sequence ID" value="RZS86268.1"/>
    <property type="molecule type" value="Genomic_DNA"/>
</dbReference>
<evidence type="ECO:0000256" key="1">
    <source>
        <dbReference type="SAM" id="MobiDB-lite"/>
    </source>
</evidence>
<evidence type="ECO:0000313" key="3">
    <source>
        <dbReference type="EMBL" id="RZS86268.1"/>
    </source>
</evidence>
<dbReference type="Proteomes" id="UP000292445">
    <property type="component" value="Unassembled WGS sequence"/>
</dbReference>
<sequence length="164" mass="17741">MARSSSANPPRRPGQAQAFPEGGLLAPRVSTLSKALTRSAVQFAKAQYGLSQVEWQVVTLLGVFQPVSIRELAYHAMLDAAQISRAVSALVARGDVNRARSARDSREAELSLTPQGLAMHAELTAAAQARNRHVLDGHSAADMARFFTMLDSFIARARQLSDQE</sequence>
<evidence type="ECO:0000313" key="4">
    <source>
        <dbReference type="Proteomes" id="UP000292445"/>
    </source>
</evidence>
<dbReference type="PANTHER" id="PTHR33164:SF43">
    <property type="entry name" value="HTH-TYPE TRANSCRIPTIONAL REPRESSOR YETL"/>
    <property type="match status" value="1"/>
</dbReference>
<dbReference type="InterPro" id="IPR036388">
    <property type="entry name" value="WH-like_DNA-bd_sf"/>
</dbReference>
<dbReference type="GO" id="GO:0006950">
    <property type="term" value="P:response to stress"/>
    <property type="evidence" value="ECO:0007669"/>
    <property type="project" value="TreeGrafter"/>
</dbReference>
<name>A0A4Q7NMR1_9BURK</name>
<dbReference type="SUPFAM" id="SSF46785">
    <property type="entry name" value="Winged helix' DNA-binding domain"/>
    <property type="match status" value="1"/>
</dbReference>